<dbReference type="EMBL" id="JACCBV010000001">
    <property type="protein sequence ID" value="NYE18256.1"/>
    <property type="molecule type" value="Genomic_DNA"/>
</dbReference>
<evidence type="ECO:0000313" key="2">
    <source>
        <dbReference type="EMBL" id="NYE18256.1"/>
    </source>
</evidence>
<accession>A0A7Y9GKP0</accession>
<dbReference type="RefSeq" id="WP_179486806.1">
    <property type="nucleotide sequence ID" value="NZ_JACCBV010000001.1"/>
</dbReference>
<dbReference type="Proteomes" id="UP000576969">
    <property type="component" value="Unassembled WGS sequence"/>
</dbReference>
<dbReference type="InterPro" id="IPR036165">
    <property type="entry name" value="YefM-like_sf"/>
</dbReference>
<dbReference type="AlphaFoldDB" id="A0A7Y9GKP0"/>
<name>A0A7Y9GKP0_9MICO</name>
<comment type="similarity">
    <text evidence="1">Belongs to the phD/YefM antitoxin family.</text>
</comment>
<proteinExistence type="inferred from homology"/>
<gene>
    <name evidence="2" type="ORF">BJ991_000284</name>
</gene>
<protein>
    <submittedName>
        <fullName evidence="2">Prevent-host-death family protein</fullName>
    </submittedName>
</protein>
<keyword evidence="3" id="KW-1185">Reference proteome</keyword>
<sequence>MAQVNVHEAKSQLSALIARVLAGEQVTIARAGVPVVDLVPHRGVEIVYGLGRDEPEHDPAIFDGIDEEIRALFYDEREE</sequence>
<dbReference type="SUPFAM" id="SSF143120">
    <property type="entry name" value="YefM-like"/>
    <property type="match status" value="1"/>
</dbReference>
<organism evidence="2 3">
    <name type="scientific">Microbacterium immunditiarum</name>
    <dbReference type="NCBI Taxonomy" id="337480"/>
    <lineage>
        <taxon>Bacteria</taxon>
        <taxon>Bacillati</taxon>
        <taxon>Actinomycetota</taxon>
        <taxon>Actinomycetes</taxon>
        <taxon>Micrococcales</taxon>
        <taxon>Microbacteriaceae</taxon>
        <taxon>Microbacterium</taxon>
    </lineage>
</organism>
<dbReference type="NCBIfam" id="TIGR01552">
    <property type="entry name" value="phd_fam"/>
    <property type="match status" value="1"/>
</dbReference>
<reference evidence="2 3" key="1">
    <citation type="submission" date="2020-07" db="EMBL/GenBank/DDBJ databases">
        <title>Sequencing the genomes of 1000 actinobacteria strains.</title>
        <authorList>
            <person name="Klenk H.-P."/>
        </authorList>
    </citation>
    <scope>NUCLEOTIDE SEQUENCE [LARGE SCALE GENOMIC DNA]</scope>
    <source>
        <strain evidence="2 3">DSM 24662</strain>
    </source>
</reference>
<evidence type="ECO:0000256" key="1">
    <source>
        <dbReference type="ARBA" id="ARBA00009981"/>
    </source>
</evidence>
<comment type="caution">
    <text evidence="2">The sequence shown here is derived from an EMBL/GenBank/DDBJ whole genome shotgun (WGS) entry which is preliminary data.</text>
</comment>
<evidence type="ECO:0000313" key="3">
    <source>
        <dbReference type="Proteomes" id="UP000576969"/>
    </source>
</evidence>
<dbReference type="Gene3D" id="3.40.1620.10">
    <property type="entry name" value="YefM-like domain"/>
    <property type="match status" value="1"/>
</dbReference>